<comment type="similarity">
    <text evidence="1">Belongs to the outer membrane porin (Opr) (TC 1.B.25) family.</text>
</comment>
<feature type="signal peptide" evidence="4">
    <location>
        <begin position="1"/>
        <end position="24"/>
    </location>
</feature>
<keyword evidence="2" id="KW-0813">Transport</keyword>
<dbReference type="GO" id="GO:0015288">
    <property type="term" value="F:porin activity"/>
    <property type="evidence" value="ECO:0007669"/>
    <property type="project" value="TreeGrafter"/>
</dbReference>
<sequence>MYRQTLWKALSLALLATGTSATYADFIDDSQVQLKFKNFYLQRDVSIPDANKPLSRNFGSWSQGITLDAKSGYANWGPLQVGVDVLAQYALRLSDDKHMNDFVLPYNGKDQARDYGKVGVTLKAKLNKTELRVGDLQPMTPVLFIDPSRQLITTYSGAWLESKELKNTKLTLAYIDGINSRYDNQYQDFNIWPKELGDYSKRVNPGFNHGMYIAGIDYQIMPELSASYYFADVTNLYQQNYVGLDFKKKLDDKNQISGHIHGFDNRETGKAIYGDFENQALSLKAEWKTGNHTFDAGYQQMFGEHGKSVPYFPSLSGWTPQPYLANWSVASFIRKDEKSWSVGYSYDFKDLGLNGLTATVRHFEGWDIDNGDGTRGEEAENNLIVKYTVPEGKLKGLGIQWMYIDVNYPSVPGFVDLEENRIATTYTFTF</sequence>
<dbReference type="GO" id="GO:0016020">
    <property type="term" value="C:membrane"/>
    <property type="evidence" value="ECO:0007669"/>
    <property type="project" value="InterPro"/>
</dbReference>
<evidence type="ECO:0000256" key="2">
    <source>
        <dbReference type="ARBA" id="ARBA00022448"/>
    </source>
</evidence>
<dbReference type="InterPro" id="IPR023614">
    <property type="entry name" value="Porin_dom_sf"/>
</dbReference>
<evidence type="ECO:0000256" key="1">
    <source>
        <dbReference type="ARBA" id="ARBA00009075"/>
    </source>
</evidence>
<dbReference type="Pfam" id="PF03573">
    <property type="entry name" value="OprD"/>
    <property type="match status" value="1"/>
</dbReference>
<dbReference type="KEGG" id="asha:G8E00_02260"/>
<gene>
    <name evidence="5" type="ORF">G8E00_02260</name>
</gene>
<proteinExistence type="inferred from homology"/>
<accession>A0A6G8RSG2</accession>
<evidence type="ECO:0000256" key="4">
    <source>
        <dbReference type="SAM" id="SignalP"/>
    </source>
</evidence>
<name>A0A6G8RSG2_9GAMM</name>
<keyword evidence="3 4" id="KW-0732">Signal</keyword>
<dbReference type="EMBL" id="CP049801">
    <property type="protein sequence ID" value="QIO04872.1"/>
    <property type="molecule type" value="Genomic_DNA"/>
</dbReference>
<evidence type="ECO:0000313" key="6">
    <source>
        <dbReference type="Proteomes" id="UP000502297"/>
    </source>
</evidence>
<dbReference type="PANTHER" id="PTHR34596:SF2">
    <property type="entry name" value="CHITOPORIN"/>
    <property type="match status" value="1"/>
</dbReference>
<organism evidence="5 6">
    <name type="scientific">Acinetobacter shaoyimingii</name>
    <dbReference type="NCBI Taxonomy" id="2715164"/>
    <lineage>
        <taxon>Bacteria</taxon>
        <taxon>Pseudomonadati</taxon>
        <taxon>Pseudomonadota</taxon>
        <taxon>Gammaproteobacteria</taxon>
        <taxon>Moraxellales</taxon>
        <taxon>Moraxellaceae</taxon>
        <taxon>Acinetobacter</taxon>
    </lineage>
</organism>
<dbReference type="PANTHER" id="PTHR34596">
    <property type="entry name" value="CHITOPORIN"/>
    <property type="match status" value="1"/>
</dbReference>
<dbReference type="Gene3D" id="2.40.160.10">
    <property type="entry name" value="Porin"/>
    <property type="match status" value="1"/>
</dbReference>
<dbReference type="RefSeq" id="WP_166008600.1">
    <property type="nucleotide sequence ID" value="NZ_CP049801.1"/>
</dbReference>
<protein>
    <submittedName>
        <fullName evidence="5">OprD family porin</fullName>
    </submittedName>
</protein>
<evidence type="ECO:0000313" key="5">
    <source>
        <dbReference type="EMBL" id="QIO04872.1"/>
    </source>
</evidence>
<feature type="chain" id="PRO_5026013952" evidence="4">
    <location>
        <begin position="25"/>
        <end position="430"/>
    </location>
</feature>
<dbReference type="Proteomes" id="UP000502297">
    <property type="component" value="Chromosome"/>
</dbReference>
<keyword evidence="6" id="KW-1185">Reference proteome</keyword>
<evidence type="ECO:0000256" key="3">
    <source>
        <dbReference type="ARBA" id="ARBA00022729"/>
    </source>
</evidence>
<dbReference type="InterPro" id="IPR005318">
    <property type="entry name" value="OM_porin_bac"/>
</dbReference>
<reference evidence="5 6" key="1">
    <citation type="submission" date="2020-03" db="EMBL/GenBank/DDBJ databases">
        <authorList>
            <person name="Zhu W."/>
        </authorList>
    </citation>
    <scope>NUCLEOTIDE SEQUENCE [LARGE SCALE GENOMIC DNA]</scope>
    <source>
        <strain evidence="5 6">323-1</strain>
    </source>
</reference>
<dbReference type="AlphaFoldDB" id="A0A6G8RSG2"/>